<reference evidence="2 3" key="2">
    <citation type="submission" date="2020-06" db="EMBL/GenBank/DDBJ databases">
        <title>Antribacter stalactiti gen. nov., sp. nov., a new member of the family Nacardiaceae isolated from a cave.</title>
        <authorList>
            <person name="Kim I.S."/>
        </authorList>
    </citation>
    <scope>NUCLEOTIDE SEQUENCE [LARGE SCALE GENOMIC DNA]</scope>
    <source>
        <strain evidence="2 3">YC2-7</strain>
    </source>
</reference>
<protein>
    <recommendedName>
        <fullName evidence="4">DUF3558 domain-containing protein</fullName>
    </recommendedName>
</protein>
<dbReference type="AlphaFoldDB" id="A0A848KAP5"/>
<evidence type="ECO:0008006" key="4">
    <source>
        <dbReference type="Google" id="ProtNLM"/>
    </source>
</evidence>
<keyword evidence="1" id="KW-0732">Signal</keyword>
<comment type="caution">
    <text evidence="2">The sequence shown here is derived from an EMBL/GenBank/DDBJ whole genome shotgun (WGS) entry which is preliminary data.</text>
</comment>
<reference evidence="2 3" key="1">
    <citation type="submission" date="2019-05" db="EMBL/GenBank/DDBJ databases">
        <authorList>
            <person name="Lee S.D."/>
        </authorList>
    </citation>
    <scope>NUCLEOTIDE SEQUENCE [LARGE SCALE GENOMIC DNA]</scope>
    <source>
        <strain evidence="2 3">YC2-7</strain>
    </source>
</reference>
<feature type="chain" id="PRO_5038480587" description="DUF3558 domain-containing protein" evidence="1">
    <location>
        <begin position="23"/>
        <end position="327"/>
    </location>
</feature>
<dbReference type="PROSITE" id="PS51257">
    <property type="entry name" value="PROKAR_LIPOPROTEIN"/>
    <property type="match status" value="1"/>
</dbReference>
<gene>
    <name evidence="2" type="ORF">FGL95_04480</name>
</gene>
<organism evidence="2 3">
    <name type="scientific">Antrihabitans stalactiti</name>
    <dbReference type="NCBI Taxonomy" id="2584121"/>
    <lineage>
        <taxon>Bacteria</taxon>
        <taxon>Bacillati</taxon>
        <taxon>Actinomycetota</taxon>
        <taxon>Actinomycetes</taxon>
        <taxon>Mycobacteriales</taxon>
        <taxon>Nocardiaceae</taxon>
        <taxon>Antrihabitans</taxon>
    </lineage>
</organism>
<dbReference type="Proteomes" id="UP000535543">
    <property type="component" value="Unassembled WGS sequence"/>
</dbReference>
<evidence type="ECO:0000313" key="2">
    <source>
        <dbReference type="EMBL" id="NMN94294.1"/>
    </source>
</evidence>
<name>A0A848KAP5_9NOCA</name>
<accession>A0A848KAP5</accession>
<keyword evidence="3" id="KW-1185">Reference proteome</keyword>
<sequence length="327" mass="35405">MRMRNWSVAAVLLLAGCSSVVGTPKPTIETFGLTLDQKTVSELEIASELRELDPCALVDPDVATKLGELRLEPAPLYDLADCTVAVGSNPAPLNNTLIRLSFDTSTYLDEEDKEKVRGATVYKGHSTSTDCSYAFPIELPLKEHYKPASGHKSKPVISASVSDAVGVDPCDIARQILKKPIDYAKSLPARDPADPWTRLANAHPCAVARVLPHAVGATTVESNSPFECTIDHETNERAVWFGSRRKADSTGTGFTVVHKDGFELNVVDNHDTDGTCVAFYSTDDEIDLNLPGKDRTEDGIVYPTIRVNAKCDEIADFAANVIRAAGF</sequence>
<evidence type="ECO:0000313" key="3">
    <source>
        <dbReference type="Proteomes" id="UP000535543"/>
    </source>
</evidence>
<dbReference type="RefSeq" id="WP_169584963.1">
    <property type="nucleotide sequence ID" value="NZ_VCQU01000001.1"/>
</dbReference>
<evidence type="ECO:0000256" key="1">
    <source>
        <dbReference type="SAM" id="SignalP"/>
    </source>
</evidence>
<proteinExistence type="predicted"/>
<dbReference type="EMBL" id="VCQU01000001">
    <property type="protein sequence ID" value="NMN94294.1"/>
    <property type="molecule type" value="Genomic_DNA"/>
</dbReference>
<feature type="signal peptide" evidence="1">
    <location>
        <begin position="1"/>
        <end position="22"/>
    </location>
</feature>